<dbReference type="AlphaFoldDB" id="A0A6L6XLX5"/>
<evidence type="ECO:0000313" key="2">
    <source>
        <dbReference type="Proteomes" id="UP000473525"/>
    </source>
</evidence>
<comment type="caution">
    <text evidence="1">The sequence shown here is derived from an EMBL/GenBank/DDBJ whole genome shotgun (WGS) entry which is preliminary data.</text>
</comment>
<name>A0A6L6XLX5_9ACTN</name>
<dbReference type="EMBL" id="WSEK01000004">
    <property type="protein sequence ID" value="MVQ48204.1"/>
    <property type="molecule type" value="Genomic_DNA"/>
</dbReference>
<keyword evidence="2" id="KW-1185">Reference proteome</keyword>
<protein>
    <submittedName>
        <fullName evidence="1">Uncharacterized protein</fullName>
    </submittedName>
</protein>
<accession>A0A6L6XLX5</accession>
<reference evidence="1 2" key="1">
    <citation type="submission" date="2019-12" db="EMBL/GenBank/DDBJ databases">
        <authorList>
            <person name="Huq M.A."/>
        </authorList>
    </citation>
    <scope>NUCLEOTIDE SEQUENCE [LARGE SCALE GENOMIC DNA]</scope>
    <source>
        <strain evidence="1 2">MAH-18</strain>
    </source>
</reference>
<dbReference type="RefSeq" id="WP_157340279.1">
    <property type="nucleotide sequence ID" value="NZ_WSEK01000004.1"/>
</dbReference>
<sequence length="280" mass="30294">MNLAHPHWPGPVRRVLTTAAAVSLAAGMLGLAPVAVAPVAVAAGPSTTAHGAAPPRRVAGVVVNSAGRRLTNLRMDLVARGVGGGKDRFAVRTDYLGRFRLPVLAKRFVATRWTASAYFPWYDNSYWQRDLNTLSNRSTRLVFRADVTNRGAGSLADSVYVRPRDQAGCTSLWADPAYVASDPGTETVTLHFVPVYHLVDGSTTDAKIVTFPSSSLCDLTDIALPAGAWRVFGMTDGNRPLAFATDETDTHPSVRLLTLFDHPMSSSDELQYLDIRWATE</sequence>
<organism evidence="1 2">
    <name type="scientific">Nocardioides agri</name>
    <dbReference type="NCBI Taxonomy" id="2682843"/>
    <lineage>
        <taxon>Bacteria</taxon>
        <taxon>Bacillati</taxon>
        <taxon>Actinomycetota</taxon>
        <taxon>Actinomycetes</taxon>
        <taxon>Propionibacteriales</taxon>
        <taxon>Nocardioidaceae</taxon>
        <taxon>Nocardioides</taxon>
    </lineage>
</organism>
<gene>
    <name evidence="1" type="ORF">GON03_03350</name>
</gene>
<dbReference type="Proteomes" id="UP000473525">
    <property type="component" value="Unassembled WGS sequence"/>
</dbReference>
<proteinExistence type="predicted"/>
<evidence type="ECO:0000313" key="1">
    <source>
        <dbReference type="EMBL" id="MVQ48204.1"/>
    </source>
</evidence>
<dbReference type="InterPro" id="IPR006311">
    <property type="entry name" value="TAT_signal"/>
</dbReference>
<dbReference type="PROSITE" id="PS51318">
    <property type="entry name" value="TAT"/>
    <property type="match status" value="1"/>
</dbReference>